<dbReference type="WBParaSite" id="nRc.2.0.1.t02903-RA">
    <property type="protein sequence ID" value="nRc.2.0.1.t02903-RA"/>
    <property type="gene ID" value="nRc.2.0.1.g02903"/>
</dbReference>
<evidence type="ECO:0000313" key="2">
    <source>
        <dbReference type="Proteomes" id="UP000887565"/>
    </source>
</evidence>
<dbReference type="AlphaFoldDB" id="A0A915HLQ8"/>
<evidence type="ECO:0000256" key="1">
    <source>
        <dbReference type="SAM" id="MobiDB-lite"/>
    </source>
</evidence>
<protein>
    <submittedName>
        <fullName evidence="3">Uncharacterized protein</fullName>
    </submittedName>
</protein>
<name>A0A915HLQ8_ROMCU</name>
<proteinExistence type="predicted"/>
<dbReference type="Proteomes" id="UP000887565">
    <property type="component" value="Unplaced"/>
</dbReference>
<organism evidence="2 3">
    <name type="scientific">Romanomermis culicivorax</name>
    <name type="common">Nematode worm</name>
    <dbReference type="NCBI Taxonomy" id="13658"/>
    <lineage>
        <taxon>Eukaryota</taxon>
        <taxon>Metazoa</taxon>
        <taxon>Ecdysozoa</taxon>
        <taxon>Nematoda</taxon>
        <taxon>Enoplea</taxon>
        <taxon>Dorylaimia</taxon>
        <taxon>Mermithida</taxon>
        <taxon>Mermithoidea</taxon>
        <taxon>Mermithidae</taxon>
        <taxon>Romanomermis</taxon>
    </lineage>
</organism>
<sequence>MTTSKIVEMSTRTSLWSQAVIRGHSENNFRDFLQNAFGLVVEEDGAETSIGSDTEDPAGLDAAAAAAS</sequence>
<keyword evidence="2" id="KW-1185">Reference proteome</keyword>
<feature type="region of interest" description="Disordered" evidence="1">
    <location>
        <begin position="46"/>
        <end position="68"/>
    </location>
</feature>
<evidence type="ECO:0000313" key="3">
    <source>
        <dbReference type="WBParaSite" id="nRc.2.0.1.t02903-RA"/>
    </source>
</evidence>
<accession>A0A915HLQ8</accession>
<reference evidence="3" key="1">
    <citation type="submission" date="2022-11" db="UniProtKB">
        <authorList>
            <consortium name="WormBaseParasite"/>
        </authorList>
    </citation>
    <scope>IDENTIFICATION</scope>
</reference>